<sequence>MAPKTRRILVMIPAGEVYDHDCVRWYKASDKQRSIEHYHNIGDAFVFDSSLKLLDYDRIDPLEISKFDQRKIDSYNAEYDFCFLRGSNYLNPSTNWSHAADIIEKLKIPVIAFAIGAQAPSQGALELSEDTKRVMRAIADRCSTIGVRGAFTAQTLWDIGVKNIRIIGCPTLFRRNNPELRIDLPALADVRTVGFTVRREVSAAYAKDVESYLNRHRAVIADLDSRFDLRLLAQGEVEEKKLVFGTPVQRAQALVQLTQSRWFAGAHDPLVRLYSTRLFYSDVVADYDCVTRLQDLVLGYRLHGNLMALANGVPAIYFTYDSRTAEFAETFAIPAYDVFSDEPFALEAYWDQSRFERFNQAYYRGYREMRTFLTENGLAHKMQADAPVLEPRRAA</sequence>
<reference evidence="2" key="1">
    <citation type="submission" date="2018-07" db="EMBL/GenBank/DDBJ databases">
        <authorList>
            <person name="Quirk P.G."/>
            <person name="Krulwich T.A."/>
        </authorList>
    </citation>
    <scope>NUCLEOTIDE SEQUENCE</scope>
</reference>
<evidence type="ECO:0000313" key="2">
    <source>
        <dbReference type="EMBL" id="SUS06765.1"/>
    </source>
</evidence>
<gene>
    <name evidence="2" type="ORF">DF3PB_3230004</name>
</gene>
<evidence type="ECO:0000259" key="1">
    <source>
        <dbReference type="Pfam" id="PF04230"/>
    </source>
</evidence>
<dbReference type="AlphaFoldDB" id="A0A380TE71"/>
<feature type="domain" description="Polysaccharide pyruvyl transferase" evidence="1">
    <location>
        <begin position="40"/>
        <end position="322"/>
    </location>
</feature>
<proteinExistence type="predicted"/>
<organism evidence="2">
    <name type="scientific">metagenome</name>
    <dbReference type="NCBI Taxonomy" id="256318"/>
    <lineage>
        <taxon>unclassified sequences</taxon>
        <taxon>metagenomes</taxon>
    </lineage>
</organism>
<dbReference type="InterPro" id="IPR007345">
    <property type="entry name" value="Polysacch_pyruvyl_Trfase"/>
</dbReference>
<dbReference type="Pfam" id="PF04230">
    <property type="entry name" value="PS_pyruv_trans"/>
    <property type="match status" value="1"/>
</dbReference>
<dbReference type="EMBL" id="UIDG01000250">
    <property type="protein sequence ID" value="SUS06765.1"/>
    <property type="molecule type" value="Genomic_DNA"/>
</dbReference>
<protein>
    <recommendedName>
        <fullName evidence="1">Polysaccharide pyruvyl transferase domain-containing protein</fullName>
    </recommendedName>
</protein>
<accession>A0A380TE71</accession>
<name>A0A380TE71_9ZZZZ</name>